<dbReference type="CDD" id="cd07346">
    <property type="entry name" value="ABC_6TM_exporters"/>
    <property type="match status" value="1"/>
</dbReference>
<feature type="transmembrane region" description="Helical" evidence="8">
    <location>
        <begin position="129"/>
        <end position="150"/>
    </location>
</feature>
<accession>A0A261SBG0</accession>
<feature type="transmembrane region" description="Helical" evidence="8">
    <location>
        <begin position="54"/>
        <end position="72"/>
    </location>
</feature>
<dbReference type="GO" id="GO:0005524">
    <property type="term" value="F:ATP binding"/>
    <property type="evidence" value="ECO:0007669"/>
    <property type="project" value="UniProtKB-KW"/>
</dbReference>
<evidence type="ECO:0000256" key="5">
    <source>
        <dbReference type="ARBA" id="ARBA00022840"/>
    </source>
</evidence>
<evidence type="ECO:0000256" key="1">
    <source>
        <dbReference type="ARBA" id="ARBA00004651"/>
    </source>
</evidence>
<dbReference type="GO" id="GO:0015833">
    <property type="term" value="P:peptide transport"/>
    <property type="evidence" value="ECO:0007669"/>
    <property type="project" value="InterPro"/>
</dbReference>
<dbReference type="SUPFAM" id="SSF90123">
    <property type="entry name" value="ABC transporter transmembrane region"/>
    <property type="match status" value="1"/>
</dbReference>
<dbReference type="Pfam" id="PF00664">
    <property type="entry name" value="ABC_membrane"/>
    <property type="match status" value="1"/>
</dbReference>
<dbReference type="GO" id="GO:0005886">
    <property type="term" value="C:plasma membrane"/>
    <property type="evidence" value="ECO:0007669"/>
    <property type="project" value="UniProtKB-SubCell"/>
</dbReference>
<dbReference type="PROSITE" id="PS50929">
    <property type="entry name" value="ABC_TM1F"/>
    <property type="match status" value="1"/>
</dbReference>
<evidence type="ECO:0000256" key="4">
    <source>
        <dbReference type="ARBA" id="ARBA00022741"/>
    </source>
</evidence>
<dbReference type="SMART" id="SM00382">
    <property type="entry name" value="AAA"/>
    <property type="match status" value="1"/>
</dbReference>
<dbReference type="Pfam" id="PF00005">
    <property type="entry name" value="ABC_tran"/>
    <property type="match status" value="1"/>
</dbReference>
<evidence type="ECO:0000259" key="10">
    <source>
        <dbReference type="PROSITE" id="PS50929"/>
    </source>
</evidence>
<dbReference type="PANTHER" id="PTHR24221">
    <property type="entry name" value="ATP-BINDING CASSETTE SUB-FAMILY B"/>
    <property type="match status" value="1"/>
</dbReference>
<dbReference type="CDD" id="cd03228">
    <property type="entry name" value="ABCC_MRP_Like"/>
    <property type="match status" value="1"/>
</dbReference>
<keyword evidence="2" id="KW-1003">Cell membrane</keyword>
<comment type="caution">
    <text evidence="11">The sequence shown here is derived from an EMBL/GenBank/DDBJ whole genome shotgun (WGS) entry which is preliminary data.</text>
</comment>
<evidence type="ECO:0000313" key="12">
    <source>
        <dbReference type="Proteomes" id="UP000216020"/>
    </source>
</evidence>
<name>A0A261SBG0_9BORD</name>
<feature type="domain" description="ABC transporter" evidence="9">
    <location>
        <begin position="337"/>
        <end position="559"/>
    </location>
</feature>
<dbReference type="Gene3D" id="1.20.1560.10">
    <property type="entry name" value="ABC transporter type 1, transmembrane domain"/>
    <property type="match status" value="1"/>
</dbReference>
<dbReference type="InterPro" id="IPR027417">
    <property type="entry name" value="P-loop_NTPase"/>
</dbReference>
<evidence type="ECO:0000256" key="8">
    <source>
        <dbReference type="SAM" id="Phobius"/>
    </source>
</evidence>
<dbReference type="InterPro" id="IPR003439">
    <property type="entry name" value="ABC_transporter-like_ATP-bd"/>
</dbReference>
<protein>
    <submittedName>
        <fullName evidence="11">Cyclic peptide transporter</fullName>
    </submittedName>
</protein>
<keyword evidence="3 8" id="KW-0812">Transmembrane</keyword>
<dbReference type="GO" id="GO:0034040">
    <property type="term" value="F:ATPase-coupled lipid transmembrane transporter activity"/>
    <property type="evidence" value="ECO:0007669"/>
    <property type="project" value="TreeGrafter"/>
</dbReference>
<organism evidence="11 12">
    <name type="scientific">Bordetella genomosp. 10</name>
    <dbReference type="NCBI Taxonomy" id="1416804"/>
    <lineage>
        <taxon>Bacteria</taxon>
        <taxon>Pseudomonadati</taxon>
        <taxon>Pseudomonadota</taxon>
        <taxon>Betaproteobacteria</taxon>
        <taxon>Burkholderiales</taxon>
        <taxon>Alcaligenaceae</taxon>
        <taxon>Bordetella</taxon>
    </lineage>
</organism>
<sequence length="560" mass="62050">MSERSSALLPIVMRLLRPFWPITVFCTLAGIASGLATAFLLATINANLHGDAGITHGLVLLFIGLFVLTLAGEITSDIGNTLVGQKVIANLRDSLSARLLQAPILEIERYQSHRILTVLNQDINTISNLTFGFSGFAIAAAVLVGCFAYMCWLSPLMFVITLIALALGSVVTGWARGRGMRSFAKTREAEEELQKQYRAIIEGAKELRLDKNRRVRLYEGRIQRSTKRIVDAFMSGVAVFCSANAFGSALYFFVIGLLLVMQASASVADRSMISGFVIALLYVRGPLTQIIGQLPMFSRAQIAMTRLSDLASRFEAVEGNLLEPHTANDALGTFEMLTMRDISFTFPPREGESAFTLGPINLTLKAGEIFFITGENGGGKTTLIKLLLGLYAPTQGQIRFNDRQITVQELDGYRQSFATVFSDYFLFDDLSLPTDVLPERVAFYLDKLDLAHKLTVEDGRYSTTALSTGQRKRLALIEAWLKGRPIIVFDEWAADQDPEFRHMFYTEILPELKAQGRTIVAISHDDRYFHICDRRVTLRNGRIVELVQSDAAVTRTSSVA</sequence>
<dbReference type="AlphaFoldDB" id="A0A261SBG0"/>
<dbReference type="InterPro" id="IPR003593">
    <property type="entry name" value="AAA+_ATPase"/>
</dbReference>
<keyword evidence="4" id="KW-0547">Nucleotide-binding</keyword>
<dbReference type="GO" id="GO:0016887">
    <property type="term" value="F:ATP hydrolysis activity"/>
    <property type="evidence" value="ECO:0007669"/>
    <property type="project" value="InterPro"/>
</dbReference>
<dbReference type="RefSeq" id="WP_256977464.1">
    <property type="nucleotide sequence ID" value="NZ_NEVM01000002.1"/>
</dbReference>
<dbReference type="Proteomes" id="UP000216020">
    <property type="component" value="Unassembled WGS sequence"/>
</dbReference>
<dbReference type="InterPro" id="IPR036640">
    <property type="entry name" value="ABC1_TM_sf"/>
</dbReference>
<keyword evidence="5" id="KW-0067">ATP-binding</keyword>
<dbReference type="PROSITE" id="PS50893">
    <property type="entry name" value="ABC_TRANSPORTER_2"/>
    <property type="match status" value="1"/>
</dbReference>
<proteinExistence type="predicted"/>
<feature type="domain" description="ABC transmembrane type-1" evidence="10">
    <location>
        <begin position="23"/>
        <end position="299"/>
    </location>
</feature>
<feature type="transmembrane region" description="Helical" evidence="8">
    <location>
        <begin position="156"/>
        <end position="175"/>
    </location>
</feature>
<evidence type="ECO:0000313" key="11">
    <source>
        <dbReference type="EMBL" id="OZI34729.1"/>
    </source>
</evidence>
<evidence type="ECO:0000259" key="9">
    <source>
        <dbReference type="PROSITE" id="PS50893"/>
    </source>
</evidence>
<dbReference type="NCBIfam" id="TIGR01194">
    <property type="entry name" value="cyc_pep_trnsptr"/>
    <property type="match status" value="1"/>
</dbReference>
<evidence type="ECO:0000256" key="3">
    <source>
        <dbReference type="ARBA" id="ARBA00022692"/>
    </source>
</evidence>
<gene>
    <name evidence="11" type="ORF">CAL29_14745</name>
</gene>
<dbReference type="InterPro" id="IPR011527">
    <property type="entry name" value="ABC1_TM_dom"/>
</dbReference>
<dbReference type="InterPro" id="IPR005898">
    <property type="entry name" value="Cyc_pep_transpt_SyrD/YojI"/>
</dbReference>
<feature type="transmembrane region" description="Helical" evidence="8">
    <location>
        <begin position="232"/>
        <end position="260"/>
    </location>
</feature>
<keyword evidence="6 8" id="KW-1133">Transmembrane helix</keyword>
<dbReference type="InterPro" id="IPR039421">
    <property type="entry name" value="Type_1_exporter"/>
</dbReference>
<comment type="subcellular location">
    <subcellularLocation>
        <location evidence="1">Cell membrane</location>
        <topology evidence="1">Multi-pass membrane protein</topology>
    </subcellularLocation>
</comment>
<keyword evidence="7 8" id="KW-0472">Membrane</keyword>
<reference evidence="12" key="1">
    <citation type="submission" date="2017-05" db="EMBL/GenBank/DDBJ databases">
        <title>Complete and WGS of Bordetella genogroups.</title>
        <authorList>
            <person name="Spilker T."/>
            <person name="Lipuma J."/>
        </authorList>
    </citation>
    <scope>NUCLEOTIDE SEQUENCE [LARGE SCALE GENOMIC DNA]</scope>
    <source>
        <strain evidence="12">AU16122</strain>
    </source>
</reference>
<dbReference type="PANTHER" id="PTHR24221:SF654">
    <property type="entry name" value="ATP-BINDING CASSETTE SUB-FAMILY B MEMBER 6"/>
    <property type="match status" value="1"/>
</dbReference>
<dbReference type="EMBL" id="NEVM01000002">
    <property type="protein sequence ID" value="OZI34729.1"/>
    <property type="molecule type" value="Genomic_DNA"/>
</dbReference>
<dbReference type="SUPFAM" id="SSF52540">
    <property type="entry name" value="P-loop containing nucleoside triphosphate hydrolases"/>
    <property type="match status" value="1"/>
</dbReference>
<dbReference type="Gene3D" id="3.40.50.300">
    <property type="entry name" value="P-loop containing nucleotide triphosphate hydrolases"/>
    <property type="match status" value="1"/>
</dbReference>
<keyword evidence="12" id="KW-1185">Reference proteome</keyword>
<evidence type="ECO:0000256" key="6">
    <source>
        <dbReference type="ARBA" id="ARBA00022989"/>
    </source>
</evidence>
<dbReference type="GO" id="GO:1904680">
    <property type="term" value="F:peptide transmembrane transporter activity"/>
    <property type="evidence" value="ECO:0007669"/>
    <property type="project" value="InterPro"/>
</dbReference>
<evidence type="ECO:0000256" key="2">
    <source>
        <dbReference type="ARBA" id="ARBA00022475"/>
    </source>
</evidence>
<feature type="transmembrane region" description="Helical" evidence="8">
    <location>
        <begin position="20"/>
        <end position="42"/>
    </location>
</feature>
<evidence type="ECO:0000256" key="7">
    <source>
        <dbReference type="ARBA" id="ARBA00023136"/>
    </source>
</evidence>
<dbReference type="GO" id="GO:0140359">
    <property type="term" value="F:ABC-type transporter activity"/>
    <property type="evidence" value="ECO:0007669"/>
    <property type="project" value="InterPro"/>
</dbReference>